<name>A0A4Y1R8H5_PRUDU</name>
<feature type="region of interest" description="Disordered" evidence="3">
    <location>
        <begin position="608"/>
        <end position="641"/>
    </location>
</feature>
<organism evidence="6">
    <name type="scientific">Prunus dulcis</name>
    <name type="common">Almond</name>
    <name type="synonym">Amygdalus dulcis</name>
    <dbReference type="NCBI Taxonomy" id="3755"/>
    <lineage>
        <taxon>Eukaryota</taxon>
        <taxon>Viridiplantae</taxon>
        <taxon>Streptophyta</taxon>
        <taxon>Embryophyta</taxon>
        <taxon>Tracheophyta</taxon>
        <taxon>Spermatophyta</taxon>
        <taxon>Magnoliopsida</taxon>
        <taxon>eudicotyledons</taxon>
        <taxon>Gunneridae</taxon>
        <taxon>Pentapetalae</taxon>
        <taxon>rosids</taxon>
        <taxon>fabids</taxon>
        <taxon>Rosales</taxon>
        <taxon>Rosaceae</taxon>
        <taxon>Amygdaloideae</taxon>
        <taxon>Amygdaleae</taxon>
        <taxon>Prunus</taxon>
    </lineage>
</organism>
<feature type="domain" description="ATP-dependent RNA helicase PRP5/DDX46/KHDC4 KH" evidence="5">
    <location>
        <begin position="80"/>
        <end position="168"/>
    </location>
</feature>
<protein>
    <recommendedName>
        <fullName evidence="1">Protein RIK</fullName>
    </recommendedName>
    <alternativeName>
        <fullName evidence="2">Rough sheath 2-interacting KH domain protein</fullName>
    </alternativeName>
</protein>
<dbReference type="PANTHER" id="PTHR15744">
    <property type="entry name" value="BLOM7"/>
    <property type="match status" value="1"/>
</dbReference>
<gene>
    <name evidence="6" type="ORF">Prudu_010171</name>
</gene>
<dbReference type="GO" id="GO:0005634">
    <property type="term" value="C:nucleus"/>
    <property type="evidence" value="ECO:0007669"/>
    <property type="project" value="InterPro"/>
</dbReference>
<dbReference type="InterPro" id="IPR036612">
    <property type="entry name" value="KH_dom_type_1_sf"/>
</dbReference>
<evidence type="ECO:0000259" key="4">
    <source>
        <dbReference type="Pfam" id="PF22675"/>
    </source>
</evidence>
<accession>A0A4Y1R8H5</accession>
<evidence type="ECO:0000256" key="3">
    <source>
        <dbReference type="SAM" id="MobiDB-lite"/>
    </source>
</evidence>
<feature type="compositionally biased region" description="Low complexity" evidence="3">
    <location>
        <begin position="406"/>
        <end position="420"/>
    </location>
</feature>
<dbReference type="Gene3D" id="3.30.1370.10">
    <property type="entry name" value="K Homology domain, type 1"/>
    <property type="match status" value="1"/>
</dbReference>
<dbReference type="EMBL" id="AP019299">
    <property type="protein sequence ID" value="BBH00237.1"/>
    <property type="molecule type" value="Genomic_DNA"/>
</dbReference>
<dbReference type="PANTHER" id="PTHR15744:SF0">
    <property type="entry name" value="KH HOMOLOGY DOMAIN-CONTAINING PROTEIN 4"/>
    <property type="match status" value="1"/>
</dbReference>
<dbReference type="Pfam" id="PF23469">
    <property type="entry name" value="KH_12"/>
    <property type="match status" value="1"/>
</dbReference>
<feature type="compositionally biased region" description="Pro residues" evidence="3">
    <location>
        <begin position="570"/>
        <end position="584"/>
    </location>
</feature>
<reference evidence="6" key="1">
    <citation type="journal article" date="2019" name="Science">
        <title>Mutation of a bHLH transcription factor allowed almond domestication.</title>
        <authorList>
            <person name="Sanchez-Perez R."/>
            <person name="Pavan S."/>
            <person name="Mazzeo R."/>
            <person name="Moldovan C."/>
            <person name="Aiese Cigliano R."/>
            <person name="Del Cueto J."/>
            <person name="Ricciardi F."/>
            <person name="Lotti C."/>
            <person name="Ricciardi L."/>
            <person name="Dicenta F."/>
            <person name="Lopez-Marques R.L."/>
            <person name="Lindberg Moller B."/>
        </authorList>
    </citation>
    <scope>NUCLEOTIDE SEQUENCE</scope>
</reference>
<dbReference type="InterPro" id="IPR056149">
    <property type="entry name" value="PRP5/DDX46/KHDC4_KH"/>
</dbReference>
<feature type="region of interest" description="Disordered" evidence="3">
    <location>
        <begin position="560"/>
        <end position="589"/>
    </location>
</feature>
<dbReference type="InterPro" id="IPR031121">
    <property type="entry name" value="RIK/BLOM7"/>
</dbReference>
<dbReference type="AlphaFoldDB" id="A0A4Y1R8H5"/>
<dbReference type="FunFam" id="3.30.1370.10:FF:000037">
    <property type="entry name" value="KH domain protein"/>
    <property type="match status" value="1"/>
</dbReference>
<feature type="domain" description="KHDC4/BBP-like KH-domain type I" evidence="4">
    <location>
        <begin position="189"/>
        <end position="264"/>
    </location>
</feature>
<evidence type="ECO:0000256" key="2">
    <source>
        <dbReference type="ARBA" id="ARBA00081001"/>
    </source>
</evidence>
<evidence type="ECO:0000313" key="6">
    <source>
        <dbReference type="EMBL" id="BBH00237.1"/>
    </source>
</evidence>
<dbReference type="CDD" id="cd22472">
    <property type="entry name" value="KH-I_RIK_like_rpt2"/>
    <property type="match status" value="1"/>
</dbReference>
<dbReference type="GO" id="GO:0003723">
    <property type="term" value="F:RNA binding"/>
    <property type="evidence" value="ECO:0007669"/>
    <property type="project" value="InterPro"/>
</dbReference>
<dbReference type="InterPro" id="IPR055256">
    <property type="entry name" value="KH_1_KHDC4/BBP-like"/>
</dbReference>
<evidence type="ECO:0000256" key="1">
    <source>
        <dbReference type="ARBA" id="ARBA00070402"/>
    </source>
</evidence>
<feature type="compositionally biased region" description="Acidic residues" evidence="3">
    <location>
        <begin position="610"/>
        <end position="622"/>
    </location>
</feature>
<dbReference type="Pfam" id="PF22675">
    <property type="entry name" value="KH-I_KHDC4-BBP"/>
    <property type="match status" value="1"/>
</dbReference>
<sequence length="641" mass="69034">MGRTLVGMRVEMKKRKWDQPAAALVSAGLAVPGAFPLGNVGLLDGITVPGVTPVTGAHLMNPLEASRPTIPQPKIQDELIAREIVINDAESLVRYKLTKRQTQEEIQRCTGAVVITRGKYRPPNASTDGEKPLYLHISAGANLKETAERILAVDRAAAMVEEMLKQGQNPTMSNGLTAPNTCVYLGFDADPSWSIAARIRGPNDQYINHIMNETGATVSLRGRGSGNLESVNGEEGQLPLHLFLSSNNSKSLEDAKLLAENLLDTISVECGVSRVSSSKVYSAVPPPQQVYSAVPPPHQLLAGVQSSGNEVKTITSLSPPTVGATPAPAVSSVGTPVGATVFSQGAISQPGGLLNSVQSHANIGGYPQPLPLLSNGTSYNGYGGIYPQVTPLQQVALALRQSSPIPSTVASTTSAPSTEPKLNVNSTSGSEKEKRPPQSQRRKFQELPVGPAKVHQGFQSWRRHWGSLVALELYSTYNLDFMRFICDKSFRCWSSSFLSVSLLGCHQQHAQPKLPEKRYYHDQCNFSASHEHSIELEMSKPNELLADLGVRNVSTMPAPKKLVQPASNGMPPPLPRTMPPPPPKFTSSAHVLTKTKSDDVPDTLVKLMEYGEDDDDSEETNEELPTSNSGAVTARKPFWAL</sequence>
<evidence type="ECO:0000259" key="5">
    <source>
        <dbReference type="Pfam" id="PF23469"/>
    </source>
</evidence>
<feature type="region of interest" description="Disordered" evidence="3">
    <location>
        <begin position="406"/>
        <end position="450"/>
    </location>
</feature>
<proteinExistence type="predicted"/>
<dbReference type="SUPFAM" id="SSF54791">
    <property type="entry name" value="Eukaryotic type KH-domain (KH-domain type I)"/>
    <property type="match status" value="1"/>
</dbReference>
<dbReference type="CDD" id="cd22471">
    <property type="entry name" value="KH-I_RIK_like_rpt1"/>
    <property type="match status" value="1"/>
</dbReference>